<protein>
    <submittedName>
        <fullName evidence="1">Uncharacterized protein</fullName>
    </submittedName>
</protein>
<accession>A0A3N1HQ67</accession>
<dbReference type="InParanoid" id="A0A3N1HQ67"/>
<dbReference type="EMBL" id="RJKN01000002">
    <property type="protein sequence ID" value="ROP44663.1"/>
    <property type="molecule type" value="Genomic_DNA"/>
</dbReference>
<gene>
    <name evidence="1" type="ORF">EDC03_0789</name>
</gene>
<organism evidence="1 2">
    <name type="scientific">Pseudokineococcus lusitanus</name>
    <dbReference type="NCBI Taxonomy" id="763993"/>
    <lineage>
        <taxon>Bacteria</taxon>
        <taxon>Bacillati</taxon>
        <taxon>Actinomycetota</taxon>
        <taxon>Actinomycetes</taxon>
        <taxon>Kineosporiales</taxon>
        <taxon>Kineosporiaceae</taxon>
        <taxon>Pseudokineococcus</taxon>
    </lineage>
</organism>
<comment type="caution">
    <text evidence="1">The sequence shown here is derived from an EMBL/GenBank/DDBJ whole genome shotgun (WGS) entry which is preliminary data.</text>
</comment>
<dbReference type="AlphaFoldDB" id="A0A3N1HQ67"/>
<proteinExistence type="predicted"/>
<dbReference type="Proteomes" id="UP000276232">
    <property type="component" value="Unassembled WGS sequence"/>
</dbReference>
<reference evidence="1 2" key="1">
    <citation type="journal article" date="2015" name="Stand. Genomic Sci.">
        <title>Genomic Encyclopedia of Bacterial and Archaeal Type Strains, Phase III: the genomes of soil and plant-associated and newly described type strains.</title>
        <authorList>
            <person name="Whitman W.B."/>
            <person name="Woyke T."/>
            <person name="Klenk H.P."/>
            <person name="Zhou Y."/>
            <person name="Lilburn T.G."/>
            <person name="Beck B.J."/>
            <person name="De Vos P."/>
            <person name="Vandamme P."/>
            <person name="Eisen J.A."/>
            <person name="Garrity G."/>
            <person name="Hugenholtz P."/>
            <person name="Kyrpides N.C."/>
        </authorList>
    </citation>
    <scope>NUCLEOTIDE SEQUENCE [LARGE SCALE GENOMIC DNA]</scope>
    <source>
        <strain evidence="1 2">CECT 7306</strain>
    </source>
</reference>
<sequence length="229" mass="25178">MSTPTGPGRRAVLELVEVPRLPPGPGMGARARDEPWATGPRLQLEFVVDGVALSERLAATPARDPDTSWVEDPLNMPSVADLARPSSAAADLRRLAGVEPRDDDFWPLGPGRLPLYVCPECGDLGCGAITVHVDHTRPGQVTWSALRHEKGYEPADDLDLSAAGTFTFDADAYRQVLLEPVARLDDLAADERAAKARHRRQVPRRHTRRWFTRLLGGERSSRGHDARFL</sequence>
<keyword evidence="2" id="KW-1185">Reference proteome</keyword>
<evidence type="ECO:0000313" key="1">
    <source>
        <dbReference type="EMBL" id="ROP44663.1"/>
    </source>
</evidence>
<name>A0A3N1HQ67_9ACTN</name>
<dbReference type="OrthoDB" id="342114at2"/>
<evidence type="ECO:0000313" key="2">
    <source>
        <dbReference type="Proteomes" id="UP000276232"/>
    </source>
</evidence>
<dbReference type="RefSeq" id="WP_148058002.1">
    <property type="nucleotide sequence ID" value="NZ_RJKN01000002.1"/>
</dbReference>